<dbReference type="EMBL" id="BK016245">
    <property type="protein sequence ID" value="DAG04804.1"/>
    <property type="molecule type" value="Genomic_DNA"/>
</dbReference>
<organism evidence="1">
    <name type="scientific">Siphoviridae sp. ctGa111</name>
    <dbReference type="NCBI Taxonomy" id="2825413"/>
    <lineage>
        <taxon>Viruses</taxon>
        <taxon>Duplodnaviria</taxon>
        <taxon>Heunggongvirae</taxon>
        <taxon>Uroviricota</taxon>
        <taxon>Caudoviricetes</taxon>
    </lineage>
</organism>
<name>A0A8S5VDK7_9CAUD</name>
<protein>
    <submittedName>
        <fullName evidence="1">Uncharacterized protein</fullName>
    </submittedName>
</protein>
<evidence type="ECO:0000313" key="1">
    <source>
        <dbReference type="EMBL" id="DAG04804.1"/>
    </source>
</evidence>
<reference evidence="1" key="1">
    <citation type="journal article" date="2021" name="Proc. Natl. Acad. Sci. U.S.A.">
        <title>A Catalog of Tens of Thousands of Viruses from Human Metagenomes Reveals Hidden Associations with Chronic Diseases.</title>
        <authorList>
            <person name="Tisza M.J."/>
            <person name="Buck C.B."/>
        </authorList>
    </citation>
    <scope>NUCLEOTIDE SEQUENCE</scope>
    <source>
        <strain evidence="1">CtGa111</strain>
    </source>
</reference>
<accession>A0A8S5VDK7</accession>
<proteinExistence type="predicted"/>
<sequence length="169" mass="19667">MKVLNFQERNEFLDEVVKACTIDGDYQPALLDVVFRLTILKYFADYDYRSEPQSEWPRIAYESFNFKINKAGCDTSAFWDQYDSLEKAVHEQIDRSHKEWLALGLCGKLNEIIKKPDPISDFVDFMENYLNDVKGNLKDFDAEKFSEVTSALLDNKQEISAVLAKDKKE</sequence>